<reference evidence="2" key="3">
    <citation type="submission" date="2016-11" db="EMBL/GenBank/DDBJ databases">
        <authorList>
            <person name="Jaros S."/>
            <person name="Januszkiewicz K."/>
            <person name="Wedrychowicz H."/>
        </authorList>
    </citation>
    <scope>NUCLEOTIDE SEQUENCE [LARGE SCALE GENOMIC DNA]</scope>
    <source>
        <strain evidence="2">DX253</strain>
    </source>
</reference>
<evidence type="ECO:0000313" key="2">
    <source>
        <dbReference type="EMBL" id="SHL22484.1"/>
    </source>
</evidence>
<keyword evidence="4" id="KW-1185">Reference proteome</keyword>
<evidence type="ECO:0000313" key="1">
    <source>
        <dbReference type="EMBL" id="EFW91629.1"/>
    </source>
</evidence>
<organism evidence="1 3">
    <name type="scientific">Haladaptatus paucihalophilus DX253</name>
    <dbReference type="NCBI Taxonomy" id="797209"/>
    <lineage>
        <taxon>Archaea</taxon>
        <taxon>Methanobacteriati</taxon>
        <taxon>Methanobacteriota</taxon>
        <taxon>Stenosarchaea group</taxon>
        <taxon>Halobacteria</taxon>
        <taxon>Halobacteriales</taxon>
        <taxon>Haladaptataceae</taxon>
        <taxon>Haladaptatus</taxon>
    </lineage>
</organism>
<name>E7QVB1_HALPU</name>
<dbReference type="Proteomes" id="UP000184203">
    <property type="component" value="Unassembled WGS sequence"/>
</dbReference>
<dbReference type="EMBL" id="AEMG01000013">
    <property type="protein sequence ID" value="EFW91629.1"/>
    <property type="molecule type" value="Genomic_DNA"/>
</dbReference>
<dbReference type="AlphaFoldDB" id="E7QVB1"/>
<dbReference type="InterPro" id="IPR055934">
    <property type="entry name" value="DUF7512"/>
</dbReference>
<dbReference type="Pfam" id="PF24352">
    <property type="entry name" value="DUF7512"/>
    <property type="match status" value="1"/>
</dbReference>
<gene>
    <name evidence="2" type="ORF">SAMN05444342_3334</name>
    <name evidence="1" type="ORF">ZOD2009_13736</name>
</gene>
<proteinExistence type="predicted"/>
<accession>E7QVB1</accession>
<dbReference type="EMBL" id="FRAN01000005">
    <property type="protein sequence ID" value="SHL22484.1"/>
    <property type="molecule type" value="Genomic_DNA"/>
</dbReference>
<sequence>MSMFGIELSGLGAATTVGAVLGEAVVLYAGYGVVVQMVSSNVIDALTGE</sequence>
<reference evidence="4" key="2">
    <citation type="submission" date="2016-11" db="EMBL/GenBank/DDBJ databases">
        <authorList>
            <person name="Varghese N."/>
            <person name="Submissions S."/>
        </authorList>
    </citation>
    <scope>NUCLEOTIDE SEQUENCE [LARGE SCALE GENOMIC DNA]</scope>
    <source>
        <strain evidence="4">DX253</strain>
    </source>
</reference>
<evidence type="ECO:0000313" key="3">
    <source>
        <dbReference type="Proteomes" id="UP000003751"/>
    </source>
</evidence>
<dbReference type="PATRIC" id="fig|797209.4.peg.2708"/>
<evidence type="ECO:0000313" key="4">
    <source>
        <dbReference type="Proteomes" id="UP000184203"/>
    </source>
</evidence>
<reference evidence="1 3" key="1">
    <citation type="journal article" date="2014" name="ISME J.">
        <title>Trehalose/2-sulfotrehalose biosynthesis and glycine-betaine uptake are widely spread mechanisms for osmoadaptation in the Halobacteriales.</title>
        <authorList>
            <person name="Youssef N.H."/>
            <person name="Savage-Ashlock K.N."/>
            <person name="McCully A.L."/>
            <person name="Luedtke B."/>
            <person name="Shaw E.I."/>
            <person name="Hoff W.D."/>
            <person name="Elshahed M.S."/>
        </authorList>
    </citation>
    <scope>NUCLEOTIDE SEQUENCE [LARGE SCALE GENOMIC DNA]</scope>
    <source>
        <strain evidence="1 3">DX253</strain>
    </source>
</reference>
<dbReference type="STRING" id="797209.GCA_000376445_03742"/>
<protein>
    <submittedName>
        <fullName evidence="1">Uncharacterized protein</fullName>
    </submittedName>
</protein>
<dbReference type="Proteomes" id="UP000003751">
    <property type="component" value="Unassembled WGS sequence"/>
</dbReference>